<keyword evidence="2" id="KW-1185">Reference proteome</keyword>
<accession>A0ABQ8RYX7</accession>
<dbReference type="Proteomes" id="UP001148838">
    <property type="component" value="Unassembled WGS sequence"/>
</dbReference>
<protein>
    <submittedName>
        <fullName evidence="1">Uncharacterized protein</fullName>
    </submittedName>
</protein>
<gene>
    <name evidence="1" type="ORF">ANN_26755</name>
</gene>
<reference evidence="1 2" key="1">
    <citation type="journal article" date="2022" name="Allergy">
        <title>Genome assembly and annotation of Periplaneta americana reveal a comprehensive cockroach allergen profile.</title>
        <authorList>
            <person name="Wang L."/>
            <person name="Xiong Q."/>
            <person name="Saelim N."/>
            <person name="Wang L."/>
            <person name="Nong W."/>
            <person name="Wan A.T."/>
            <person name="Shi M."/>
            <person name="Liu X."/>
            <person name="Cao Q."/>
            <person name="Hui J.H.L."/>
            <person name="Sookrung N."/>
            <person name="Leung T.F."/>
            <person name="Tungtrongchitr A."/>
            <person name="Tsui S.K.W."/>
        </authorList>
    </citation>
    <scope>NUCLEOTIDE SEQUENCE [LARGE SCALE GENOMIC DNA]</scope>
    <source>
        <strain evidence="1">PWHHKU_190912</strain>
    </source>
</reference>
<evidence type="ECO:0000313" key="1">
    <source>
        <dbReference type="EMBL" id="KAJ4426956.1"/>
    </source>
</evidence>
<name>A0ABQ8RYX7_PERAM</name>
<evidence type="ECO:0000313" key="2">
    <source>
        <dbReference type="Proteomes" id="UP001148838"/>
    </source>
</evidence>
<comment type="caution">
    <text evidence="1">The sequence shown here is derived from an EMBL/GenBank/DDBJ whole genome shotgun (WGS) entry which is preliminary data.</text>
</comment>
<sequence>MLDKFKVLGYNMNLKLHFLLAHIEYFPANLGALSEEQENTEDFTYTKIPWKEKKGNRVCLTYILKKYDVQSKLVAQTYDGCCHLAPVAYPLVSSPLLLTTPYHQQMFTLWIGIPDWINAMILIAECTIFDQTFTTVKYFILFNLSIQHINHDKS</sequence>
<proteinExistence type="predicted"/>
<dbReference type="EMBL" id="JAJSOF020000039">
    <property type="protein sequence ID" value="KAJ4426956.1"/>
    <property type="molecule type" value="Genomic_DNA"/>
</dbReference>
<organism evidence="1 2">
    <name type="scientific">Periplaneta americana</name>
    <name type="common">American cockroach</name>
    <name type="synonym">Blatta americana</name>
    <dbReference type="NCBI Taxonomy" id="6978"/>
    <lineage>
        <taxon>Eukaryota</taxon>
        <taxon>Metazoa</taxon>
        <taxon>Ecdysozoa</taxon>
        <taxon>Arthropoda</taxon>
        <taxon>Hexapoda</taxon>
        <taxon>Insecta</taxon>
        <taxon>Pterygota</taxon>
        <taxon>Neoptera</taxon>
        <taxon>Polyneoptera</taxon>
        <taxon>Dictyoptera</taxon>
        <taxon>Blattodea</taxon>
        <taxon>Blattoidea</taxon>
        <taxon>Blattidae</taxon>
        <taxon>Blattinae</taxon>
        <taxon>Periplaneta</taxon>
    </lineage>
</organism>